<dbReference type="GO" id="GO:0061710">
    <property type="term" value="F:L-threonylcarbamoyladenylate synthase"/>
    <property type="evidence" value="ECO:0007669"/>
    <property type="project" value="UniProtKB-EC"/>
</dbReference>
<evidence type="ECO:0000256" key="7">
    <source>
        <dbReference type="ARBA" id="ARBA00022695"/>
    </source>
</evidence>
<dbReference type="Gene3D" id="3.90.870.10">
    <property type="entry name" value="DHBP synthase"/>
    <property type="match status" value="1"/>
</dbReference>
<evidence type="ECO:0000256" key="5">
    <source>
        <dbReference type="ARBA" id="ARBA00022679"/>
    </source>
</evidence>
<comment type="similarity">
    <text evidence="2">Belongs to the SUA5 family.</text>
</comment>
<keyword evidence="5" id="KW-0808">Transferase</keyword>
<keyword evidence="6" id="KW-0819">tRNA processing</keyword>
<dbReference type="KEGG" id="mcou:NCTC10179_00193"/>
<dbReference type="AlphaFoldDB" id="A0A449B603"/>
<keyword evidence="8" id="KW-0547">Nucleotide-binding</keyword>
<reference evidence="13 14" key="1">
    <citation type="submission" date="2019-01" db="EMBL/GenBank/DDBJ databases">
        <authorList>
            <consortium name="Pathogen Informatics"/>
        </authorList>
    </citation>
    <scope>NUCLEOTIDE SEQUENCE [LARGE SCALE GENOMIC DNA]</scope>
    <source>
        <strain evidence="13 14">NCTC10179</strain>
    </source>
</reference>
<feature type="domain" description="YrdC-like" evidence="12">
    <location>
        <begin position="1"/>
        <end position="156"/>
    </location>
</feature>
<dbReference type="GO" id="GO:0000049">
    <property type="term" value="F:tRNA binding"/>
    <property type="evidence" value="ECO:0007669"/>
    <property type="project" value="TreeGrafter"/>
</dbReference>
<dbReference type="GO" id="GO:0008033">
    <property type="term" value="P:tRNA processing"/>
    <property type="evidence" value="ECO:0007669"/>
    <property type="project" value="UniProtKB-KW"/>
</dbReference>
<dbReference type="RefSeq" id="WP_036434620.1">
    <property type="nucleotide sequence ID" value="NZ_LR215039.1"/>
</dbReference>
<dbReference type="GO" id="GO:0005524">
    <property type="term" value="F:ATP binding"/>
    <property type="evidence" value="ECO:0007669"/>
    <property type="project" value="UniProtKB-KW"/>
</dbReference>
<sequence>MKDKFAQIHIFTTDTVTGVGGPVNEETLKVLYELKQRPLNKKIMILVASLEQAQKFPQWTEKATKTAQQYWPGAYSIIVNDQGFRMPKNEQLLQFLEQYGPMYVTSANISGNKPIQISQANDIFPQIKNVHDFGEGSNKASTIINLDKNGEIIIRD</sequence>
<evidence type="ECO:0000256" key="11">
    <source>
        <dbReference type="ARBA" id="ARBA00048366"/>
    </source>
</evidence>
<dbReference type="GO" id="GO:0005737">
    <property type="term" value="C:cytoplasm"/>
    <property type="evidence" value="ECO:0007669"/>
    <property type="project" value="UniProtKB-SubCell"/>
</dbReference>
<evidence type="ECO:0000256" key="1">
    <source>
        <dbReference type="ARBA" id="ARBA00004496"/>
    </source>
</evidence>
<evidence type="ECO:0000256" key="4">
    <source>
        <dbReference type="ARBA" id="ARBA00022490"/>
    </source>
</evidence>
<dbReference type="PANTHER" id="PTHR17490">
    <property type="entry name" value="SUA5"/>
    <property type="match status" value="1"/>
</dbReference>
<dbReference type="InterPro" id="IPR017945">
    <property type="entry name" value="DHBP_synth_RibB-like_a/b_dom"/>
</dbReference>
<evidence type="ECO:0000259" key="12">
    <source>
        <dbReference type="PROSITE" id="PS51163"/>
    </source>
</evidence>
<dbReference type="EC" id="2.7.7.87" evidence="3"/>
<evidence type="ECO:0000256" key="3">
    <source>
        <dbReference type="ARBA" id="ARBA00012584"/>
    </source>
</evidence>
<name>A0A449B603_9BACT</name>
<dbReference type="InterPro" id="IPR050156">
    <property type="entry name" value="TC-AMP_synthase_SUA5"/>
</dbReference>
<dbReference type="InterPro" id="IPR006070">
    <property type="entry name" value="Sua5-like_dom"/>
</dbReference>
<organism evidence="13 14">
    <name type="scientific">Mycoplasmopsis columboralis</name>
    <dbReference type="NCBI Taxonomy" id="171282"/>
    <lineage>
        <taxon>Bacteria</taxon>
        <taxon>Bacillati</taxon>
        <taxon>Mycoplasmatota</taxon>
        <taxon>Mycoplasmoidales</taxon>
        <taxon>Metamycoplasmataceae</taxon>
        <taxon>Mycoplasmopsis</taxon>
    </lineage>
</organism>
<evidence type="ECO:0000256" key="9">
    <source>
        <dbReference type="ARBA" id="ARBA00022840"/>
    </source>
</evidence>
<proteinExistence type="inferred from homology"/>
<keyword evidence="14" id="KW-1185">Reference proteome</keyword>
<evidence type="ECO:0000313" key="14">
    <source>
        <dbReference type="Proteomes" id="UP000289497"/>
    </source>
</evidence>
<accession>A0A449B603</accession>
<dbReference type="PROSITE" id="PS51163">
    <property type="entry name" value="YRDC"/>
    <property type="match status" value="1"/>
</dbReference>
<comment type="subcellular location">
    <subcellularLocation>
        <location evidence="1">Cytoplasm</location>
    </subcellularLocation>
</comment>
<evidence type="ECO:0000256" key="10">
    <source>
        <dbReference type="ARBA" id="ARBA00029774"/>
    </source>
</evidence>
<comment type="catalytic activity">
    <reaction evidence="11">
        <text>L-threonine + hydrogencarbonate + ATP = L-threonylcarbamoyladenylate + diphosphate + H2O</text>
        <dbReference type="Rhea" id="RHEA:36407"/>
        <dbReference type="ChEBI" id="CHEBI:15377"/>
        <dbReference type="ChEBI" id="CHEBI:17544"/>
        <dbReference type="ChEBI" id="CHEBI:30616"/>
        <dbReference type="ChEBI" id="CHEBI:33019"/>
        <dbReference type="ChEBI" id="CHEBI:57926"/>
        <dbReference type="ChEBI" id="CHEBI:73682"/>
        <dbReference type="EC" id="2.7.7.87"/>
    </reaction>
</comment>
<dbReference type="PANTHER" id="PTHR17490:SF16">
    <property type="entry name" value="THREONYLCARBAMOYL-AMP SYNTHASE"/>
    <property type="match status" value="1"/>
</dbReference>
<dbReference type="Pfam" id="PF01300">
    <property type="entry name" value="Sua5_yciO_yrdC"/>
    <property type="match status" value="1"/>
</dbReference>
<evidence type="ECO:0000256" key="2">
    <source>
        <dbReference type="ARBA" id="ARBA00007663"/>
    </source>
</evidence>
<keyword evidence="4" id="KW-0963">Cytoplasm</keyword>
<evidence type="ECO:0000313" key="13">
    <source>
        <dbReference type="EMBL" id="VEU76031.1"/>
    </source>
</evidence>
<dbReference type="Proteomes" id="UP000289497">
    <property type="component" value="Chromosome"/>
</dbReference>
<evidence type="ECO:0000256" key="6">
    <source>
        <dbReference type="ARBA" id="ARBA00022694"/>
    </source>
</evidence>
<dbReference type="GO" id="GO:0003725">
    <property type="term" value="F:double-stranded RNA binding"/>
    <property type="evidence" value="ECO:0007669"/>
    <property type="project" value="InterPro"/>
</dbReference>
<gene>
    <name evidence="13" type="ORF">NCTC10179_00193</name>
</gene>
<protein>
    <recommendedName>
        <fullName evidence="10">L-threonylcarbamoyladenylate synthase</fullName>
        <ecNumber evidence="3">2.7.7.87</ecNumber>
    </recommendedName>
    <alternativeName>
        <fullName evidence="10">L-threonylcarbamoyladenylate synthase</fullName>
    </alternativeName>
</protein>
<keyword evidence="9" id="KW-0067">ATP-binding</keyword>
<evidence type="ECO:0000256" key="8">
    <source>
        <dbReference type="ARBA" id="ARBA00022741"/>
    </source>
</evidence>
<dbReference type="EMBL" id="LR215039">
    <property type="protein sequence ID" value="VEU76031.1"/>
    <property type="molecule type" value="Genomic_DNA"/>
</dbReference>
<dbReference type="OrthoDB" id="397661at2"/>
<dbReference type="SUPFAM" id="SSF55821">
    <property type="entry name" value="YrdC/RibB"/>
    <property type="match status" value="1"/>
</dbReference>
<dbReference type="GO" id="GO:0006450">
    <property type="term" value="P:regulation of translational fidelity"/>
    <property type="evidence" value="ECO:0007669"/>
    <property type="project" value="TreeGrafter"/>
</dbReference>
<keyword evidence="7" id="KW-0548">Nucleotidyltransferase</keyword>